<evidence type="ECO:0000256" key="1">
    <source>
        <dbReference type="ARBA" id="ARBA00006484"/>
    </source>
</evidence>
<dbReference type="InterPro" id="IPR036291">
    <property type="entry name" value="NAD(P)-bd_dom_sf"/>
</dbReference>
<dbReference type="NCBIfam" id="NF005754">
    <property type="entry name" value="PRK07578.1"/>
    <property type="match status" value="1"/>
</dbReference>
<sequence length="196" mass="20984">MKKRILVIGGTGIIGSAVAEVLEVKHEVIRASRKGTVHVDLDDANTIHKLFGSIGKLDAIVCTAQSGKLTPWHSDHWEADFSFGLKKLIGQIMMLRRAITNLNDDGSVTLTSGAFKTPSPGSSVGHLVNVGLEGFVRHAAIEMPRGIRLNIVSPGWVRESLIRLGMDPTKGTLASEVARSYVEAIEGSANGQILIP</sequence>
<dbReference type="eggNOG" id="COG1028">
    <property type="taxonomic scope" value="Bacteria"/>
</dbReference>
<comment type="similarity">
    <text evidence="1">Belongs to the short-chain dehydrogenases/reductases (SDR) family.</text>
</comment>
<evidence type="ECO:0000313" key="3">
    <source>
        <dbReference type="EMBL" id="KEQ23633.1"/>
    </source>
</evidence>
<dbReference type="InterPro" id="IPR051122">
    <property type="entry name" value="SDR_DHRS6-like"/>
</dbReference>
<dbReference type="OrthoDB" id="9803333at2"/>
<dbReference type="Gene3D" id="3.40.50.720">
    <property type="entry name" value="NAD(P)-binding Rossmann-like Domain"/>
    <property type="match status" value="1"/>
</dbReference>
<dbReference type="SUPFAM" id="SSF51735">
    <property type="entry name" value="NAD(P)-binding Rossmann-fold domains"/>
    <property type="match status" value="1"/>
</dbReference>
<dbReference type="RefSeq" id="WP_036688327.1">
    <property type="nucleotide sequence ID" value="NZ_JNVM01000021.1"/>
</dbReference>
<dbReference type="AlphaFoldDB" id="A0A081NYW0"/>
<keyword evidence="4" id="KW-1185">Reference proteome</keyword>
<gene>
    <name evidence="3" type="ORF">ET33_16080</name>
</gene>
<dbReference type="PANTHER" id="PTHR43477:SF1">
    <property type="entry name" value="DIHYDROANTICAPSIN 7-DEHYDROGENASE"/>
    <property type="match status" value="1"/>
</dbReference>
<dbReference type="GO" id="GO:0016491">
    <property type="term" value="F:oxidoreductase activity"/>
    <property type="evidence" value="ECO:0007669"/>
    <property type="project" value="UniProtKB-KW"/>
</dbReference>
<dbReference type="CDD" id="cd11731">
    <property type="entry name" value="Lin1944_like_SDR_c"/>
    <property type="match status" value="1"/>
</dbReference>
<protein>
    <submittedName>
        <fullName evidence="3">Short-chain dehydrogenase</fullName>
    </submittedName>
</protein>
<dbReference type="InterPro" id="IPR002347">
    <property type="entry name" value="SDR_fam"/>
</dbReference>
<dbReference type="Pfam" id="PF13561">
    <property type="entry name" value="adh_short_C2"/>
    <property type="match status" value="1"/>
</dbReference>
<accession>A0A081NYW0</accession>
<comment type="caution">
    <text evidence="3">The sequence shown here is derived from an EMBL/GenBank/DDBJ whole genome shotgun (WGS) entry which is preliminary data.</text>
</comment>
<dbReference type="PRINTS" id="PR00081">
    <property type="entry name" value="GDHRDH"/>
</dbReference>
<dbReference type="Proteomes" id="UP000028123">
    <property type="component" value="Unassembled WGS sequence"/>
</dbReference>
<reference evidence="3 4" key="1">
    <citation type="submission" date="2014-06" db="EMBL/GenBank/DDBJ databases">
        <title>Draft genome sequence of Paenibacillus sp. MSt1.</title>
        <authorList>
            <person name="Aw Y.K."/>
            <person name="Ong K.S."/>
            <person name="Gan H.M."/>
            <person name="Lee S.M."/>
        </authorList>
    </citation>
    <scope>NUCLEOTIDE SEQUENCE [LARGE SCALE GENOMIC DNA]</scope>
    <source>
        <strain evidence="3 4">MSt1</strain>
    </source>
</reference>
<dbReference type="PANTHER" id="PTHR43477">
    <property type="entry name" value="DIHYDROANTICAPSIN 7-DEHYDROGENASE"/>
    <property type="match status" value="1"/>
</dbReference>
<evidence type="ECO:0000313" key="4">
    <source>
        <dbReference type="Proteomes" id="UP000028123"/>
    </source>
</evidence>
<evidence type="ECO:0000256" key="2">
    <source>
        <dbReference type="ARBA" id="ARBA00023002"/>
    </source>
</evidence>
<dbReference type="EMBL" id="JNVM01000021">
    <property type="protein sequence ID" value="KEQ23633.1"/>
    <property type="molecule type" value="Genomic_DNA"/>
</dbReference>
<organism evidence="3 4">
    <name type="scientific">Paenibacillus tyrfis</name>
    <dbReference type="NCBI Taxonomy" id="1501230"/>
    <lineage>
        <taxon>Bacteria</taxon>
        <taxon>Bacillati</taxon>
        <taxon>Bacillota</taxon>
        <taxon>Bacilli</taxon>
        <taxon>Bacillales</taxon>
        <taxon>Paenibacillaceae</taxon>
        <taxon>Paenibacillus</taxon>
    </lineage>
</organism>
<proteinExistence type="inferred from homology"/>
<keyword evidence="2" id="KW-0560">Oxidoreductase</keyword>
<name>A0A081NYW0_9BACL</name>